<feature type="repeat" description="TPR" evidence="1">
    <location>
        <begin position="599"/>
        <end position="632"/>
    </location>
</feature>
<sequence>MVGNKRLGDREGCTASGPEGTWRDEEAALALSEARIELEWERSGGAKIVTERRGAPGGSSGGDATVPAGAVSGLAAPDATALGSAAPAAETTATATPDTADSSGAATHDAGSGPRQPTPHADANADAELAEPTALHDHPITGASVVRPAQLPAAVADFTGRADAVRQLSELLTVGGGGEQAVLAIAGTGGIGKTTLAVHVAHAARRHFPDGQLYIDLRGAGPSPAEPEAALGAFLRSLGTPDAAIPDGAEERAALYRSALKSRRALILLDNARDAAQIRPLLPGDDAGGCAALITSRTNMAGLAGSRLVDLDVMSPAEAFALFARIVGEERASVERDEVMDVLASCGFLPLAIRIAACRLASRRTWAVSVLARKLADERRRLDELRAGDLAVKASFELGYGQLEPQQARAFRLLGLADGPDISLPAAAAVLDLDDESATALLASLVDISLLEPGVPGRYRFHDLVRLYARACAEREEDQASEREAVLSRQVDFYLATASRVYAVERPGERTIDHFEPTCHPGLRFESSAAALDWLFTEADCLMTCVRQCTGPGTRRRAGDLLMAALDLAESGARSRQYEAAAQAVADAAHTAGDFRTEARARSALGHLYVFTGRFSEAELELRGALELAASDPIVACRSLNQLGILALGQGRHKAAEAYLSQALDAYRADGNEVGEASALSNLARVHVNSGRTRSGVELAEQGLDIYRRLGAPLRLANGMYSLGIALTRAHRFEEALVQLTEALAIFKEARQPLWEGMTHFRLAETHLAANHPAKALVHAERSLALGGFGGESRRSSFLAIQGKALSALGHRDRAVQCWREAYAICERLGSPELEEVRRLLSPGTPNPPDISDLLLGHTDLLHGSGPLTEREPPS</sequence>
<dbReference type="EMBL" id="CP002047">
    <property type="protein sequence ID" value="ADI09442.1"/>
    <property type="molecule type" value="Genomic_DNA"/>
</dbReference>
<dbReference type="STRING" id="749414.SBI_06322"/>
<dbReference type="SUPFAM" id="SSF52540">
    <property type="entry name" value="P-loop containing nucleoside triphosphate hydrolases"/>
    <property type="match status" value="1"/>
</dbReference>
<accession>D7BSC4</accession>
<feature type="compositionally biased region" description="Low complexity" evidence="2">
    <location>
        <begin position="82"/>
        <end position="107"/>
    </location>
</feature>
<evidence type="ECO:0000256" key="1">
    <source>
        <dbReference type="PROSITE-ProRule" id="PRU00339"/>
    </source>
</evidence>
<dbReference type="AlphaFoldDB" id="D7BSC4"/>
<dbReference type="SMART" id="SM00028">
    <property type="entry name" value="TPR"/>
    <property type="match status" value="6"/>
</dbReference>
<dbReference type="HOGENOM" id="CLU_004665_2_0_11"/>
<dbReference type="Pfam" id="PF00931">
    <property type="entry name" value="NB-ARC"/>
    <property type="match status" value="1"/>
</dbReference>
<dbReference type="eggNOG" id="COG3903">
    <property type="taxonomic scope" value="Bacteria"/>
</dbReference>
<keyword evidence="1" id="KW-0802">TPR repeat</keyword>
<dbReference type="PROSITE" id="PS50005">
    <property type="entry name" value="TPR"/>
    <property type="match status" value="1"/>
</dbReference>
<evidence type="ECO:0000313" key="5">
    <source>
        <dbReference type="Proteomes" id="UP000000377"/>
    </source>
</evidence>
<feature type="domain" description="NB-ARC" evidence="3">
    <location>
        <begin position="164"/>
        <end position="331"/>
    </location>
</feature>
<dbReference type="Proteomes" id="UP000000377">
    <property type="component" value="Chromosome"/>
</dbReference>
<dbReference type="SUPFAM" id="SSF48452">
    <property type="entry name" value="TPR-like"/>
    <property type="match status" value="2"/>
</dbReference>
<dbReference type="InterPro" id="IPR027417">
    <property type="entry name" value="P-loop_NTPase"/>
</dbReference>
<gene>
    <name evidence="4" type="ordered locus">SBI_06322</name>
</gene>
<dbReference type="KEGG" id="sbh:SBI_06322"/>
<dbReference type="PATRIC" id="fig|749414.3.peg.6513"/>
<dbReference type="Pfam" id="PF13424">
    <property type="entry name" value="TPR_12"/>
    <property type="match status" value="1"/>
</dbReference>
<keyword evidence="5" id="KW-1185">Reference proteome</keyword>
<dbReference type="PANTHER" id="PTHR47691:SF3">
    <property type="entry name" value="HTH-TYPE TRANSCRIPTIONAL REGULATOR RV0890C-RELATED"/>
    <property type="match status" value="1"/>
</dbReference>
<dbReference type="InterPro" id="IPR011990">
    <property type="entry name" value="TPR-like_helical_dom_sf"/>
</dbReference>
<name>D7BSC4_STRBB</name>
<evidence type="ECO:0000256" key="2">
    <source>
        <dbReference type="SAM" id="MobiDB-lite"/>
    </source>
</evidence>
<dbReference type="PRINTS" id="PR00364">
    <property type="entry name" value="DISEASERSIST"/>
</dbReference>
<evidence type="ECO:0000313" key="4">
    <source>
        <dbReference type="EMBL" id="ADI09442.1"/>
    </source>
</evidence>
<feature type="compositionally biased region" description="Basic and acidic residues" evidence="2">
    <location>
        <begin position="1"/>
        <end position="12"/>
    </location>
</feature>
<dbReference type="InterPro" id="IPR002182">
    <property type="entry name" value="NB-ARC"/>
</dbReference>
<reference evidence="4 5" key="1">
    <citation type="journal article" date="2010" name="J. Bacteriol.">
        <title>Genome sequence of the milbemycin-producing bacterium Streptomyces bingchenggensis.</title>
        <authorList>
            <person name="Wang X.J."/>
            <person name="Yan Y.J."/>
            <person name="Zhang B."/>
            <person name="An J."/>
            <person name="Wang J.J."/>
            <person name="Tian J."/>
            <person name="Jiang L."/>
            <person name="Chen Y.H."/>
            <person name="Huang S.X."/>
            <person name="Yin M."/>
            <person name="Zhang J."/>
            <person name="Gao A.L."/>
            <person name="Liu C.X."/>
            <person name="Zhu Z.X."/>
            <person name="Xiang W.S."/>
        </authorList>
    </citation>
    <scope>NUCLEOTIDE SEQUENCE [LARGE SCALE GENOMIC DNA]</scope>
    <source>
        <strain evidence="4 5">BCW-1</strain>
    </source>
</reference>
<protein>
    <submittedName>
        <fullName evidence="4">Regulatory protein</fullName>
    </submittedName>
</protein>
<feature type="compositionally biased region" description="Basic and acidic residues" evidence="2">
    <location>
        <begin position="41"/>
        <end position="54"/>
    </location>
</feature>
<dbReference type="Pfam" id="PF13181">
    <property type="entry name" value="TPR_8"/>
    <property type="match status" value="1"/>
</dbReference>
<feature type="region of interest" description="Disordered" evidence="2">
    <location>
        <begin position="41"/>
        <end position="70"/>
    </location>
</feature>
<feature type="region of interest" description="Disordered" evidence="2">
    <location>
        <begin position="1"/>
        <end position="24"/>
    </location>
</feature>
<dbReference type="PANTHER" id="PTHR47691">
    <property type="entry name" value="REGULATOR-RELATED"/>
    <property type="match status" value="1"/>
</dbReference>
<dbReference type="RefSeq" id="WP_014178893.1">
    <property type="nucleotide sequence ID" value="NC_016582.1"/>
</dbReference>
<dbReference type="GO" id="GO:0043531">
    <property type="term" value="F:ADP binding"/>
    <property type="evidence" value="ECO:0007669"/>
    <property type="project" value="InterPro"/>
</dbReference>
<dbReference type="Gene3D" id="1.25.40.10">
    <property type="entry name" value="Tetratricopeptide repeat domain"/>
    <property type="match status" value="2"/>
</dbReference>
<organism evidence="4 5">
    <name type="scientific">Streptomyces bingchenggensis (strain BCW-1)</name>
    <dbReference type="NCBI Taxonomy" id="749414"/>
    <lineage>
        <taxon>Bacteria</taxon>
        <taxon>Bacillati</taxon>
        <taxon>Actinomycetota</taxon>
        <taxon>Actinomycetes</taxon>
        <taxon>Kitasatosporales</taxon>
        <taxon>Streptomycetaceae</taxon>
        <taxon>Streptomyces</taxon>
    </lineage>
</organism>
<evidence type="ECO:0000259" key="3">
    <source>
        <dbReference type="Pfam" id="PF00931"/>
    </source>
</evidence>
<feature type="region of interest" description="Disordered" evidence="2">
    <location>
        <begin position="82"/>
        <end position="122"/>
    </location>
</feature>
<proteinExistence type="predicted"/>
<dbReference type="InterPro" id="IPR019734">
    <property type="entry name" value="TPR_rpt"/>
</dbReference>
<dbReference type="Gene3D" id="3.40.50.300">
    <property type="entry name" value="P-loop containing nucleotide triphosphate hydrolases"/>
    <property type="match status" value="1"/>
</dbReference>